<dbReference type="Proteomes" id="UP001328107">
    <property type="component" value="Unassembled WGS sequence"/>
</dbReference>
<sequence>MEALQKNEESSRKPSDVINFKRRLRDGCKVMYISNARVTEADADDWMALPLLKEKENEATFPQRHFLQLHVPSLRDFLHNLDALPPSPPRQKEIEIKVEEGVPPTEFLRSINLENVVYHQPENTVPPQAPSIKFQRSKALENAGPHIEFERSIKLEEPDKDPLFEGPLSIKLEEPEEGPVFDCQRSIKQEDPDIDTGSVHE</sequence>
<dbReference type="AlphaFoldDB" id="A0AAN5CEW5"/>
<name>A0AAN5CEW5_9BILA</name>
<accession>A0AAN5CEW5</accession>
<dbReference type="EMBL" id="BTRK01000003">
    <property type="protein sequence ID" value="GMR41162.1"/>
    <property type="molecule type" value="Genomic_DNA"/>
</dbReference>
<comment type="caution">
    <text evidence="2">The sequence shown here is derived from an EMBL/GenBank/DDBJ whole genome shotgun (WGS) entry which is preliminary data.</text>
</comment>
<organism evidence="2 3">
    <name type="scientific">Pristionchus mayeri</name>
    <dbReference type="NCBI Taxonomy" id="1317129"/>
    <lineage>
        <taxon>Eukaryota</taxon>
        <taxon>Metazoa</taxon>
        <taxon>Ecdysozoa</taxon>
        <taxon>Nematoda</taxon>
        <taxon>Chromadorea</taxon>
        <taxon>Rhabditida</taxon>
        <taxon>Rhabditina</taxon>
        <taxon>Diplogasteromorpha</taxon>
        <taxon>Diplogasteroidea</taxon>
        <taxon>Neodiplogasteridae</taxon>
        <taxon>Pristionchus</taxon>
    </lineage>
</organism>
<gene>
    <name evidence="2" type="ORF">PMAYCL1PPCAC_11357</name>
</gene>
<evidence type="ECO:0000256" key="1">
    <source>
        <dbReference type="SAM" id="MobiDB-lite"/>
    </source>
</evidence>
<feature type="compositionally biased region" description="Basic and acidic residues" evidence="1">
    <location>
        <begin position="150"/>
        <end position="163"/>
    </location>
</feature>
<reference evidence="3" key="1">
    <citation type="submission" date="2022-10" db="EMBL/GenBank/DDBJ databases">
        <title>Genome assembly of Pristionchus species.</title>
        <authorList>
            <person name="Yoshida K."/>
            <person name="Sommer R.J."/>
        </authorList>
    </citation>
    <scope>NUCLEOTIDE SEQUENCE [LARGE SCALE GENOMIC DNA]</scope>
    <source>
        <strain evidence="3">RS5460</strain>
    </source>
</reference>
<proteinExistence type="predicted"/>
<evidence type="ECO:0000313" key="2">
    <source>
        <dbReference type="EMBL" id="GMR41162.1"/>
    </source>
</evidence>
<keyword evidence="3" id="KW-1185">Reference proteome</keyword>
<feature type="region of interest" description="Disordered" evidence="1">
    <location>
        <begin position="150"/>
        <end position="201"/>
    </location>
</feature>
<protein>
    <submittedName>
        <fullName evidence="2">Uncharacterized protein</fullName>
    </submittedName>
</protein>
<evidence type="ECO:0000313" key="3">
    <source>
        <dbReference type="Proteomes" id="UP001328107"/>
    </source>
</evidence>